<organism evidence="1 2">
    <name type="scientific">Candidatus Acidianus copahuensis</name>
    <dbReference type="NCBI Taxonomy" id="1160895"/>
    <lineage>
        <taxon>Archaea</taxon>
        <taxon>Thermoproteota</taxon>
        <taxon>Thermoprotei</taxon>
        <taxon>Sulfolobales</taxon>
        <taxon>Sulfolobaceae</taxon>
        <taxon>Acidianus</taxon>
    </lineage>
</organism>
<name>A0A031LNQ1_9CREN</name>
<comment type="caution">
    <text evidence="1">The sequence shown here is derived from an EMBL/GenBank/DDBJ whole genome shotgun (WGS) entry which is preliminary data.</text>
</comment>
<proteinExistence type="predicted"/>
<sequence length="130" mass="14738">MADEELSSTIILTSTSELESEIKKIEEEIKTHEQFDIDSQKKVLEELERVKKSISWLKIAESQGMWKSKTCRHGISGSCDAWNVSDPIKLGIPEDAVNTNQDGSKRVSINKFYSICITCPLYEANRINQT</sequence>
<accession>A0A031LNQ1</accession>
<evidence type="ECO:0000313" key="2">
    <source>
        <dbReference type="Proteomes" id="UP000024332"/>
    </source>
</evidence>
<dbReference type="AlphaFoldDB" id="A0A031LNQ1"/>
<dbReference type="STRING" id="1160895.CM19_10205"/>
<evidence type="ECO:0000313" key="1">
    <source>
        <dbReference type="EMBL" id="EZQ03189.1"/>
    </source>
</evidence>
<keyword evidence="2" id="KW-1185">Reference proteome</keyword>
<protein>
    <submittedName>
        <fullName evidence="1">Uncharacterized protein</fullName>
    </submittedName>
</protein>
<dbReference type="EMBL" id="JFZT01000048">
    <property type="protein sequence ID" value="EZQ03189.1"/>
    <property type="molecule type" value="Genomic_DNA"/>
</dbReference>
<gene>
    <name evidence="1" type="ORF">CM19_10205</name>
</gene>
<dbReference type="Proteomes" id="UP000024332">
    <property type="component" value="Unassembled WGS sequence"/>
</dbReference>
<dbReference type="RefSeq" id="WP_048100230.1">
    <property type="nucleotide sequence ID" value="NZ_JFZT01000048.1"/>
</dbReference>
<reference evidence="1 2" key="1">
    <citation type="submission" date="2014-03" db="EMBL/GenBank/DDBJ databases">
        <title>Draft genome sequence of the novel thermoacidophilic archaea Acidianus copahuensis ALE1 strain, isolated from Copahue volcanic area in Neuquen Argentina.</title>
        <authorList>
            <person name="Urbieta M.S."/>
            <person name="Rascovan N."/>
            <person name="Castro C."/>
            <person name="Revale S."/>
            <person name="Giaveno M.A."/>
            <person name="Vazquez M.P."/>
            <person name="Donati E.R."/>
        </authorList>
    </citation>
    <scope>NUCLEOTIDE SEQUENCE [LARGE SCALE GENOMIC DNA]</scope>
    <source>
        <strain evidence="1 2">ALE1</strain>
    </source>
</reference>
<dbReference type="OrthoDB" id="42906at2157"/>